<evidence type="ECO:0000256" key="2">
    <source>
        <dbReference type="SAM" id="MobiDB-lite"/>
    </source>
</evidence>
<dbReference type="GO" id="GO:0032259">
    <property type="term" value="P:methylation"/>
    <property type="evidence" value="ECO:0007669"/>
    <property type="project" value="UniProtKB-KW"/>
</dbReference>
<keyword evidence="1 4" id="KW-0808">Transferase</keyword>
<dbReference type="GO" id="GO:0004483">
    <property type="term" value="F:methyltransferase cap1 activity"/>
    <property type="evidence" value="ECO:0007669"/>
    <property type="project" value="UniProtKB-UniRule"/>
</dbReference>
<dbReference type="EC" id="2.1.1.57" evidence="1"/>
<dbReference type="GO" id="GO:0006370">
    <property type="term" value="P:7-methylguanosine mRNA capping"/>
    <property type="evidence" value="ECO:0007669"/>
    <property type="project" value="UniProtKB-UniRule"/>
</dbReference>
<organism evidence="4 5">
    <name type="scientific">Jimgerdemannia flammicorona</name>
    <dbReference type="NCBI Taxonomy" id="994334"/>
    <lineage>
        <taxon>Eukaryota</taxon>
        <taxon>Fungi</taxon>
        <taxon>Fungi incertae sedis</taxon>
        <taxon>Mucoromycota</taxon>
        <taxon>Mucoromycotina</taxon>
        <taxon>Endogonomycetes</taxon>
        <taxon>Endogonales</taxon>
        <taxon>Endogonaceae</taxon>
        <taxon>Jimgerdemannia</taxon>
    </lineage>
</organism>
<keyword evidence="1" id="KW-0507">mRNA processing</keyword>
<accession>A0A433QNX8</accession>
<dbReference type="GO" id="GO:0016556">
    <property type="term" value="P:mRNA modification"/>
    <property type="evidence" value="ECO:0007669"/>
    <property type="project" value="UniProtKB-UniRule"/>
</dbReference>
<sequence>SDPVYRDTPLVSGIPPPSARTLPRQNQNQNRNQGQDQGQNHNRNRNQTQNQRRGDRDWDRDRNREVEGGRDRYQGGWDRNRHRDRELSPRRDYNRDRELSPRRDYNRDRESPRRDYNRDRELSPRRDYNRDRQRDHGRERDRGRDRDRDRDRDREWDRYQPPHHERHREYRLEYYPYERPQRPDRSERPERPERPERLERPERPERSGRSERLERPGHDQRREAHPLPPRPVYTSPAKPRIELKMNTEFMTCKEGQRLDEEGIRAALKIRSGVWKPSEEDYDLFCSANVVAKLLEVKTRLSATPHPAFTAARCRANPFEKIGTSVFVNRAAVKLACLDALFNLTRGGMASTGETEFRSSFPPPPTIAQTFMFADLCGGPGGFSEYLLWRTHTYGAASRGFGITLAGGAPDKEWAVGQFVKEADAQACFTVVEGVDGSGNLYHEPNMREFARVVLDATHGRGVDLIVADGVHAPCFVCRCLSSIVLCALELNAPWVRSCCRDSISSATKLNRSASRAGSFCAKSRPHLCGTFVLKLFDLFRPFTAALVWLLRQHFEGICITKPVVSRPANSERYIVCRALLPAIDRRQGVIDHLLAVNTRIGQQGEDGEEVLEVMDKDVVMRDEAFVEWIRMESLRNAVKQIDALEELERDLKPRYDQQEIRHQCLVDWRLPLDEPKKQKNKDKSPSSSAAKRALPEFDEPSAKRVKGEDEPVEGGGGVGGELEEGGSDDGVDG</sequence>
<dbReference type="PANTHER" id="PTHR16121:SF0">
    <property type="entry name" value="CAP-SPECIFIC MRNA (NUCLEOSIDE-2'-O-)-METHYLTRANSFERASE 1"/>
    <property type="match status" value="1"/>
</dbReference>
<comment type="catalytic activity">
    <reaction evidence="1">
        <text>a 5'-end (N(7)-methyl 5'-triphosphoguanosine)-ribonucleoside in mRNA + S-adenosyl-L-methionine = a 5'-end (N(7)-methyl 5'-triphosphoguanosine)-(2'-O-methyl-ribonucleoside) in mRNA + S-adenosyl-L-homocysteine + H(+)</text>
        <dbReference type="Rhea" id="RHEA:67020"/>
        <dbReference type="Rhea" id="RHEA-COMP:17167"/>
        <dbReference type="Rhea" id="RHEA-COMP:17168"/>
        <dbReference type="ChEBI" id="CHEBI:15378"/>
        <dbReference type="ChEBI" id="CHEBI:57856"/>
        <dbReference type="ChEBI" id="CHEBI:59789"/>
        <dbReference type="ChEBI" id="CHEBI:156461"/>
        <dbReference type="ChEBI" id="CHEBI:167609"/>
        <dbReference type="EC" id="2.1.1.57"/>
    </reaction>
</comment>
<dbReference type="SUPFAM" id="SSF53335">
    <property type="entry name" value="S-adenosyl-L-methionine-dependent methyltransferases"/>
    <property type="match status" value="1"/>
</dbReference>
<dbReference type="GO" id="GO:0005634">
    <property type="term" value="C:nucleus"/>
    <property type="evidence" value="ECO:0007669"/>
    <property type="project" value="UniProtKB-SubCell"/>
</dbReference>
<feature type="non-terminal residue" evidence="4">
    <location>
        <position position="1"/>
    </location>
</feature>
<feature type="compositionally biased region" description="Low complexity" evidence="2">
    <location>
        <begin position="24"/>
        <end position="51"/>
    </location>
</feature>
<comment type="function">
    <text evidence="1">S-adenosyl-L-methionine-dependent methyltransferase that mediates RNA cap1 2'-O-ribose methylation to the 5'-cap structure of RNAs. Methylates the ribose of the first nucleotide of a m(7)GpppG-capped mRNA to produce m(7)GpppNmp (cap1).</text>
</comment>
<comment type="subcellular location">
    <subcellularLocation>
        <location evidence="1">Nucleus</location>
    </subcellularLocation>
</comment>
<proteinExistence type="predicted"/>
<feature type="compositionally biased region" description="Acidic residues" evidence="2">
    <location>
        <begin position="721"/>
        <end position="733"/>
    </location>
</feature>
<dbReference type="Gene3D" id="3.40.50.12760">
    <property type="match status" value="2"/>
</dbReference>
<dbReference type="PANTHER" id="PTHR16121">
    <property type="entry name" value="CAP-SPECIFIC MRNA (NUCLEOSIDE-2'-O-)-METHYLTRANSFERASE 1-RELATED"/>
    <property type="match status" value="1"/>
</dbReference>
<dbReference type="EMBL" id="RBNJ01002924">
    <property type="protein sequence ID" value="RUS31467.1"/>
    <property type="molecule type" value="Genomic_DNA"/>
</dbReference>
<keyword evidence="5" id="KW-1185">Reference proteome</keyword>
<keyword evidence="1" id="KW-0949">S-adenosyl-L-methionine</keyword>
<feature type="compositionally biased region" description="Basic and acidic residues" evidence="2">
    <location>
        <begin position="700"/>
        <end position="709"/>
    </location>
</feature>
<evidence type="ECO:0000313" key="5">
    <source>
        <dbReference type="Proteomes" id="UP000274822"/>
    </source>
</evidence>
<dbReference type="GO" id="GO:0003676">
    <property type="term" value="F:nucleic acid binding"/>
    <property type="evidence" value="ECO:0007669"/>
    <property type="project" value="UniProtKB-UniRule"/>
</dbReference>
<reference evidence="4 5" key="1">
    <citation type="journal article" date="2018" name="New Phytol.">
        <title>Phylogenomics of Endogonaceae and evolution of mycorrhizas within Mucoromycota.</title>
        <authorList>
            <person name="Chang Y."/>
            <person name="Desiro A."/>
            <person name="Na H."/>
            <person name="Sandor L."/>
            <person name="Lipzen A."/>
            <person name="Clum A."/>
            <person name="Barry K."/>
            <person name="Grigoriev I.V."/>
            <person name="Martin F.M."/>
            <person name="Stajich J.E."/>
            <person name="Smith M.E."/>
            <person name="Bonito G."/>
            <person name="Spatafora J.W."/>
        </authorList>
    </citation>
    <scope>NUCLEOTIDE SEQUENCE [LARGE SCALE GENOMIC DNA]</scope>
    <source>
        <strain evidence="4 5">AD002</strain>
    </source>
</reference>
<name>A0A433QNX8_9FUNG</name>
<feature type="compositionally biased region" description="Basic and acidic residues" evidence="2">
    <location>
        <begin position="52"/>
        <end position="172"/>
    </location>
</feature>
<keyword evidence="1 4" id="KW-0489">Methyltransferase</keyword>
<keyword evidence="1" id="KW-0539">Nucleus</keyword>
<dbReference type="Pfam" id="PF01728">
    <property type="entry name" value="FtsJ"/>
    <property type="match status" value="1"/>
</dbReference>
<evidence type="ECO:0000313" key="4">
    <source>
        <dbReference type="EMBL" id="RUS31467.1"/>
    </source>
</evidence>
<gene>
    <name evidence="4" type="ORF">BC938DRAFT_477753</name>
</gene>
<evidence type="ECO:0000259" key="3">
    <source>
        <dbReference type="Pfam" id="PF01728"/>
    </source>
</evidence>
<keyword evidence="1" id="KW-0506">mRNA capping</keyword>
<dbReference type="InterPro" id="IPR050851">
    <property type="entry name" value="mRNA_Cap_2O-Ribose_MeTrfase"/>
</dbReference>
<feature type="domain" description="Ribosomal RNA methyltransferase FtsJ" evidence="3">
    <location>
        <begin position="326"/>
        <end position="577"/>
    </location>
</feature>
<evidence type="ECO:0000256" key="1">
    <source>
        <dbReference type="RuleBase" id="RU368012"/>
    </source>
</evidence>
<dbReference type="AlphaFoldDB" id="A0A433QNX8"/>
<dbReference type="GO" id="GO:0005737">
    <property type="term" value="C:cytoplasm"/>
    <property type="evidence" value="ECO:0007669"/>
    <property type="project" value="TreeGrafter"/>
</dbReference>
<feature type="compositionally biased region" description="Basic and acidic residues" evidence="2">
    <location>
        <begin position="179"/>
        <end position="225"/>
    </location>
</feature>
<dbReference type="Proteomes" id="UP000274822">
    <property type="component" value="Unassembled WGS sequence"/>
</dbReference>
<feature type="compositionally biased region" description="Basic and acidic residues" evidence="2">
    <location>
        <begin position="675"/>
        <end position="684"/>
    </location>
</feature>
<comment type="caution">
    <text evidence="4">The sequence shown here is derived from an EMBL/GenBank/DDBJ whole genome shotgun (WGS) entry which is preliminary data.</text>
</comment>
<dbReference type="InterPro" id="IPR029063">
    <property type="entry name" value="SAM-dependent_MTases_sf"/>
</dbReference>
<feature type="region of interest" description="Disordered" evidence="2">
    <location>
        <begin position="675"/>
        <end position="733"/>
    </location>
</feature>
<feature type="region of interest" description="Disordered" evidence="2">
    <location>
        <begin position="1"/>
        <end position="238"/>
    </location>
</feature>
<dbReference type="InterPro" id="IPR002877">
    <property type="entry name" value="RNA_MeTrfase_FtsJ_dom"/>
</dbReference>
<protein>
    <recommendedName>
        <fullName evidence="1">Cap-specific mRNA (nucleoside-2'-O-)-methyltransferase 1</fullName>
        <ecNumber evidence="1">2.1.1.57</ecNumber>
    </recommendedName>
    <alternativeName>
        <fullName evidence="1">Cap1 2'O-ribose methyltransferase 1</fullName>
    </alternativeName>
</protein>